<dbReference type="GO" id="GO:0016757">
    <property type="term" value="F:glycosyltransferase activity"/>
    <property type="evidence" value="ECO:0007669"/>
    <property type="project" value="UniProtKB-KW"/>
</dbReference>
<dbReference type="InterPro" id="IPR029044">
    <property type="entry name" value="Nucleotide-diphossugar_trans"/>
</dbReference>
<evidence type="ECO:0000313" key="6">
    <source>
        <dbReference type="Proteomes" id="UP000317835"/>
    </source>
</evidence>
<dbReference type="RefSeq" id="WP_197446291.1">
    <property type="nucleotide sequence ID" value="NZ_CP036426.1"/>
</dbReference>
<dbReference type="KEGG" id="tpla:ElP_45700"/>
<gene>
    <name evidence="5" type="primary">epsE_4</name>
    <name evidence="5" type="ORF">ElP_45700</name>
</gene>
<keyword evidence="3 5" id="KW-0808">Transferase</keyword>
<accession>A0A518H780</accession>
<keyword evidence="2 5" id="KW-0328">Glycosyltransferase</keyword>
<dbReference type="InterPro" id="IPR050834">
    <property type="entry name" value="Glycosyltransf_2"/>
</dbReference>
<name>A0A518H780_9BACT</name>
<evidence type="ECO:0000259" key="4">
    <source>
        <dbReference type="Pfam" id="PF00535"/>
    </source>
</evidence>
<sequence>MPTVSVLLPVHNAMPYLPEAVGSILGQDMADLELIALDDASTDGGRAYLDALGDPRVRVFHLPKRGLTRNLNVGLREARGVYVARMDADDVSMPSRLGAQRRHLDENPGVVAVGCQALEIDGEGRPTGPWHFPTGDLEIKLDLFRDVTPMVHPGVMFRSQTVLDLGGYDESFATAQDRDLWWRLADRGRFANLADELLLYRRHTGSVTGRKAEEQRRLTREMTWRSLAGFGLIDGEEQYRAFREVDDILAIGFLRRLEPGPVGVYVEVLDRMLAFLVDRCGADLGAARRHRRDRWRKLMRWGLTCRGASDLPRWGPLLRRLAPGEHRPDRLLGWGLEVAWRRLLRAGRPGPADPATGS</sequence>
<evidence type="ECO:0000256" key="3">
    <source>
        <dbReference type="ARBA" id="ARBA00022679"/>
    </source>
</evidence>
<feature type="domain" description="Glycosyltransferase 2-like" evidence="4">
    <location>
        <begin position="5"/>
        <end position="158"/>
    </location>
</feature>
<evidence type="ECO:0000313" key="5">
    <source>
        <dbReference type="EMBL" id="QDV36641.1"/>
    </source>
</evidence>
<dbReference type="EC" id="2.4.-.-" evidence="5"/>
<dbReference type="SUPFAM" id="SSF53448">
    <property type="entry name" value="Nucleotide-diphospho-sugar transferases"/>
    <property type="match status" value="1"/>
</dbReference>
<dbReference type="EMBL" id="CP036426">
    <property type="protein sequence ID" value="QDV36641.1"/>
    <property type="molecule type" value="Genomic_DNA"/>
</dbReference>
<protein>
    <submittedName>
        <fullName evidence="5">Glycosyltransferase EpsE</fullName>
        <ecNumber evidence="5">2.4.-.-</ecNumber>
    </submittedName>
</protein>
<organism evidence="5 6">
    <name type="scientific">Tautonia plasticadhaerens</name>
    <dbReference type="NCBI Taxonomy" id="2527974"/>
    <lineage>
        <taxon>Bacteria</taxon>
        <taxon>Pseudomonadati</taxon>
        <taxon>Planctomycetota</taxon>
        <taxon>Planctomycetia</taxon>
        <taxon>Isosphaerales</taxon>
        <taxon>Isosphaeraceae</taxon>
        <taxon>Tautonia</taxon>
    </lineage>
</organism>
<dbReference type="PANTHER" id="PTHR43685:SF5">
    <property type="entry name" value="GLYCOSYLTRANSFERASE EPSE-RELATED"/>
    <property type="match status" value="1"/>
</dbReference>
<evidence type="ECO:0000256" key="2">
    <source>
        <dbReference type="ARBA" id="ARBA00022676"/>
    </source>
</evidence>
<dbReference type="InterPro" id="IPR001173">
    <property type="entry name" value="Glyco_trans_2-like"/>
</dbReference>
<dbReference type="PANTHER" id="PTHR43685">
    <property type="entry name" value="GLYCOSYLTRANSFERASE"/>
    <property type="match status" value="1"/>
</dbReference>
<reference evidence="5 6" key="1">
    <citation type="submission" date="2019-02" db="EMBL/GenBank/DDBJ databases">
        <title>Deep-cultivation of Planctomycetes and their phenomic and genomic characterization uncovers novel biology.</title>
        <authorList>
            <person name="Wiegand S."/>
            <person name="Jogler M."/>
            <person name="Boedeker C."/>
            <person name="Pinto D."/>
            <person name="Vollmers J."/>
            <person name="Rivas-Marin E."/>
            <person name="Kohn T."/>
            <person name="Peeters S.H."/>
            <person name="Heuer A."/>
            <person name="Rast P."/>
            <person name="Oberbeckmann S."/>
            <person name="Bunk B."/>
            <person name="Jeske O."/>
            <person name="Meyerdierks A."/>
            <person name="Storesund J.E."/>
            <person name="Kallscheuer N."/>
            <person name="Luecker S."/>
            <person name="Lage O.M."/>
            <person name="Pohl T."/>
            <person name="Merkel B.J."/>
            <person name="Hornburger P."/>
            <person name="Mueller R.-W."/>
            <person name="Bruemmer F."/>
            <person name="Labrenz M."/>
            <person name="Spormann A.M."/>
            <person name="Op den Camp H."/>
            <person name="Overmann J."/>
            <person name="Amann R."/>
            <person name="Jetten M.S.M."/>
            <person name="Mascher T."/>
            <person name="Medema M.H."/>
            <person name="Devos D.P."/>
            <person name="Kaster A.-K."/>
            <person name="Ovreas L."/>
            <person name="Rohde M."/>
            <person name="Galperin M.Y."/>
            <person name="Jogler C."/>
        </authorList>
    </citation>
    <scope>NUCLEOTIDE SEQUENCE [LARGE SCALE GENOMIC DNA]</scope>
    <source>
        <strain evidence="5 6">ElP</strain>
    </source>
</reference>
<dbReference type="AlphaFoldDB" id="A0A518H780"/>
<dbReference type="Gene3D" id="3.90.550.10">
    <property type="entry name" value="Spore Coat Polysaccharide Biosynthesis Protein SpsA, Chain A"/>
    <property type="match status" value="1"/>
</dbReference>
<dbReference type="Proteomes" id="UP000317835">
    <property type="component" value="Chromosome"/>
</dbReference>
<proteinExistence type="inferred from homology"/>
<dbReference type="Pfam" id="PF00535">
    <property type="entry name" value="Glycos_transf_2"/>
    <property type="match status" value="1"/>
</dbReference>
<evidence type="ECO:0000256" key="1">
    <source>
        <dbReference type="ARBA" id="ARBA00006739"/>
    </source>
</evidence>
<comment type="similarity">
    <text evidence="1">Belongs to the glycosyltransferase 2 family.</text>
</comment>
<keyword evidence="6" id="KW-1185">Reference proteome</keyword>